<sequence>MELILSNYGAVIATDPKSEEIYNKIKSALKNNEEIIIDAKDVTISTKSARLIFGRLYRELKDLFIEKIKFKNNSSLFTFSVNEGISTELESIKK</sequence>
<feature type="domain" description="DUF4325" evidence="1">
    <location>
        <begin position="19"/>
        <end position="75"/>
    </location>
</feature>
<evidence type="ECO:0000259" key="1">
    <source>
        <dbReference type="Pfam" id="PF14213"/>
    </source>
</evidence>
<dbReference type="EMBL" id="JASCRZ010000001">
    <property type="protein sequence ID" value="MDI5893654.1"/>
    <property type="molecule type" value="Genomic_DNA"/>
</dbReference>
<dbReference type="InterPro" id="IPR025474">
    <property type="entry name" value="DUF4325"/>
</dbReference>
<dbReference type="RefSeq" id="WP_282714915.1">
    <property type="nucleotide sequence ID" value="NZ_JASCRZ010000001.1"/>
</dbReference>
<evidence type="ECO:0000313" key="3">
    <source>
        <dbReference type="Proteomes" id="UP001243403"/>
    </source>
</evidence>
<comment type="caution">
    <text evidence="2">The sequence shown here is derived from an EMBL/GenBank/DDBJ whole genome shotgun (WGS) entry which is preliminary data.</text>
</comment>
<name>A0ABT6V5Y9_9FLAO</name>
<accession>A0ABT6V5Y9</accession>
<dbReference type="Proteomes" id="UP001243403">
    <property type="component" value="Unassembled WGS sequence"/>
</dbReference>
<gene>
    <name evidence="2" type="ORF">QLS65_02030</name>
</gene>
<evidence type="ECO:0000313" key="2">
    <source>
        <dbReference type="EMBL" id="MDI5893654.1"/>
    </source>
</evidence>
<reference evidence="2 3" key="1">
    <citation type="submission" date="2023-04" db="EMBL/GenBank/DDBJ databases">
        <title>Two novel species of Flavobacterium.</title>
        <authorList>
            <person name="Liu Q."/>
            <person name="Xin Y.-H."/>
        </authorList>
    </citation>
    <scope>NUCLEOTIDE SEQUENCE [LARGE SCALE GENOMIC DNA]</scope>
    <source>
        <strain evidence="2 3">LB1P51</strain>
    </source>
</reference>
<protein>
    <submittedName>
        <fullName evidence="2">DUF4325 domain-containing protein</fullName>
    </submittedName>
</protein>
<keyword evidence="3" id="KW-1185">Reference proteome</keyword>
<proteinExistence type="predicted"/>
<dbReference type="Pfam" id="PF14213">
    <property type="entry name" value="DUF4325"/>
    <property type="match status" value="1"/>
</dbReference>
<organism evidence="2 3">
    <name type="scientific">Flavobacterium algoritolerans</name>
    <dbReference type="NCBI Taxonomy" id="3041254"/>
    <lineage>
        <taxon>Bacteria</taxon>
        <taxon>Pseudomonadati</taxon>
        <taxon>Bacteroidota</taxon>
        <taxon>Flavobacteriia</taxon>
        <taxon>Flavobacteriales</taxon>
        <taxon>Flavobacteriaceae</taxon>
        <taxon>Flavobacterium</taxon>
    </lineage>
</organism>